<comment type="caution">
    <text evidence="1">The sequence shown here is derived from an EMBL/GenBank/DDBJ whole genome shotgun (WGS) entry which is preliminary data.</text>
</comment>
<dbReference type="PANTHER" id="PTHR32432">
    <property type="entry name" value="CELL DIVISION PROTEIN FTSA-RELATED"/>
    <property type="match status" value="1"/>
</dbReference>
<dbReference type="Gene3D" id="3.30.420.40">
    <property type="match status" value="1"/>
</dbReference>
<dbReference type="Gene3D" id="3.30.1490.300">
    <property type="match status" value="1"/>
</dbReference>
<proteinExistence type="predicted"/>
<gene>
    <name evidence="1" type="ORF">ENN04_01945</name>
</gene>
<reference evidence="1" key="1">
    <citation type="journal article" date="2020" name="mSystems">
        <title>Genome- and Community-Level Interaction Insights into Carbon Utilization and Element Cycling Functions of Hydrothermarchaeota in Hydrothermal Sediment.</title>
        <authorList>
            <person name="Zhou Z."/>
            <person name="Liu Y."/>
            <person name="Xu W."/>
            <person name="Pan J."/>
            <person name="Luo Z.H."/>
            <person name="Li M."/>
        </authorList>
    </citation>
    <scope>NUCLEOTIDE SEQUENCE [LARGE SCALE GENOMIC DNA]</scope>
    <source>
        <strain evidence="1">SpSt-114</strain>
    </source>
</reference>
<dbReference type="PANTHER" id="PTHR32432:SF3">
    <property type="entry name" value="ETHANOLAMINE UTILIZATION PROTEIN EUTJ"/>
    <property type="match status" value="1"/>
</dbReference>
<protein>
    <submittedName>
        <fullName evidence="1">Pilus assembly protein PilM</fullName>
    </submittedName>
</protein>
<evidence type="ECO:0000313" key="1">
    <source>
        <dbReference type="EMBL" id="HHO73382.1"/>
    </source>
</evidence>
<dbReference type="InterPro" id="IPR050696">
    <property type="entry name" value="FtsA/MreB"/>
</dbReference>
<accession>A0A7C5SZE4</accession>
<dbReference type="Pfam" id="PF11104">
    <property type="entry name" value="PilM_2"/>
    <property type="match status" value="1"/>
</dbReference>
<sequence>MKLLERIRTLSFPSFKFKGAKNYLALQVGKRFIRLLELGEDGKSIFRPQETIFEDGDENKKLSALKKIVAEYGLQGHRVIASLPATDGILKLYKYPSKISQKDLDSAIEWIIKRELSQIKEETTYDYFILRGEDATSVALVLARAESVNRLTNLISSAGLKPEIIDYEVLAIVNYGIYHKLALPFSILYIDYDYSILLTYNSSNISYSVINWDYLGYIKKAESHSASEELLENFIAEVRNLIVINDIFNVYIAGVALDNESFLDYILENLPILGLLDAGELPPNYFVPYILSLRERAK</sequence>
<dbReference type="SUPFAM" id="SSF53067">
    <property type="entry name" value="Actin-like ATPase domain"/>
    <property type="match status" value="1"/>
</dbReference>
<name>A0A7C5SZE4_9AQUI</name>
<dbReference type="InterPro" id="IPR043129">
    <property type="entry name" value="ATPase_NBD"/>
</dbReference>
<dbReference type="EMBL" id="DSAC01000024">
    <property type="protein sequence ID" value="HHO73382.1"/>
    <property type="molecule type" value="Genomic_DNA"/>
</dbReference>
<dbReference type="InterPro" id="IPR005883">
    <property type="entry name" value="PilM"/>
</dbReference>
<dbReference type="AlphaFoldDB" id="A0A7C5SZE4"/>
<organism evidence="1">
    <name type="scientific">Thermocrinis ruber</name>
    <dbReference type="NCBI Taxonomy" id="75906"/>
    <lineage>
        <taxon>Bacteria</taxon>
        <taxon>Pseudomonadati</taxon>
        <taxon>Aquificota</taxon>
        <taxon>Aquificia</taxon>
        <taxon>Aquificales</taxon>
        <taxon>Aquificaceae</taxon>
        <taxon>Thermocrinis</taxon>
    </lineage>
</organism>